<evidence type="ECO:0000313" key="5">
    <source>
        <dbReference type="Proteomes" id="UP000239494"/>
    </source>
</evidence>
<feature type="transmembrane region" description="Helical" evidence="2">
    <location>
        <begin position="131"/>
        <end position="150"/>
    </location>
</feature>
<dbReference type="Proteomes" id="UP000239494">
    <property type="component" value="Unassembled WGS sequence"/>
</dbReference>
<gene>
    <name evidence="4" type="ORF">CLV43_1011023</name>
</gene>
<feature type="transmembrane region" description="Helical" evidence="2">
    <location>
        <begin position="93"/>
        <end position="111"/>
    </location>
</feature>
<feature type="region of interest" description="Disordered" evidence="1">
    <location>
        <begin position="155"/>
        <end position="274"/>
    </location>
</feature>
<accession>A0A2T0TM61</accession>
<dbReference type="EMBL" id="PVTF01000001">
    <property type="protein sequence ID" value="PRY46743.1"/>
    <property type="molecule type" value="Genomic_DNA"/>
</dbReference>
<feature type="domain" description="DUF6542" evidence="3">
    <location>
        <begin position="34"/>
        <end position="153"/>
    </location>
</feature>
<dbReference type="AlphaFoldDB" id="A0A2T0TM61"/>
<evidence type="ECO:0000256" key="1">
    <source>
        <dbReference type="SAM" id="MobiDB-lite"/>
    </source>
</evidence>
<keyword evidence="2" id="KW-0472">Membrane</keyword>
<dbReference type="Pfam" id="PF20177">
    <property type="entry name" value="DUF6542"/>
    <property type="match status" value="1"/>
</dbReference>
<protein>
    <recommendedName>
        <fullName evidence="3">DUF6542 domain-containing protein</fullName>
    </recommendedName>
</protein>
<keyword evidence="5" id="KW-1185">Reference proteome</keyword>
<keyword evidence="2" id="KW-0812">Transmembrane</keyword>
<feature type="compositionally biased region" description="Basic and acidic residues" evidence="1">
    <location>
        <begin position="155"/>
        <end position="179"/>
    </location>
</feature>
<feature type="compositionally biased region" description="Basic and acidic residues" evidence="1">
    <location>
        <begin position="187"/>
        <end position="206"/>
    </location>
</feature>
<organism evidence="4 5">
    <name type="scientific">Umezawaea tangerina</name>
    <dbReference type="NCBI Taxonomy" id="84725"/>
    <lineage>
        <taxon>Bacteria</taxon>
        <taxon>Bacillati</taxon>
        <taxon>Actinomycetota</taxon>
        <taxon>Actinomycetes</taxon>
        <taxon>Pseudonocardiales</taxon>
        <taxon>Pseudonocardiaceae</taxon>
        <taxon>Umezawaea</taxon>
    </lineage>
</organism>
<evidence type="ECO:0000259" key="3">
    <source>
        <dbReference type="Pfam" id="PF20177"/>
    </source>
</evidence>
<keyword evidence="2" id="KW-1133">Transmembrane helix</keyword>
<comment type="caution">
    <text evidence="4">The sequence shown here is derived from an EMBL/GenBank/DDBJ whole genome shotgun (WGS) entry which is preliminary data.</text>
</comment>
<proteinExistence type="predicted"/>
<feature type="compositionally biased region" description="Basic and acidic residues" evidence="1">
    <location>
        <begin position="254"/>
        <end position="263"/>
    </location>
</feature>
<evidence type="ECO:0000313" key="4">
    <source>
        <dbReference type="EMBL" id="PRY46743.1"/>
    </source>
</evidence>
<name>A0A2T0TM61_9PSEU</name>
<evidence type="ECO:0000256" key="2">
    <source>
        <dbReference type="SAM" id="Phobius"/>
    </source>
</evidence>
<feature type="transmembrane region" description="Helical" evidence="2">
    <location>
        <begin position="35"/>
        <end position="56"/>
    </location>
</feature>
<sequence length="274" mass="30215">MTVTRERLDEQDEDEDYSDEVAWNDRALFGSFKGLPWWAAVLIAFVLAIVGTFIDVSSSKTVGTVFAILFFLGCGGAIVFVERRSMFGPIVQPPLILAIVVPLVVVVSDGMPSGGLSGAALSLGKPLINGFPTMAITTIFTVVVGILRVTRQRDPNRVTREEAREAKADRKADRADHPSRPVAKPKPPVEKARAERPRERDADSGPRRRPAPAEGKRPAPATDDDRRSRPRPAAQQGERRRSTPPTDRGSGPRQRPEPRDRPVPPRRPRPRDDD</sequence>
<dbReference type="RefSeq" id="WP_245886127.1">
    <property type="nucleotide sequence ID" value="NZ_PVTF01000001.1"/>
</dbReference>
<dbReference type="InterPro" id="IPR046672">
    <property type="entry name" value="DUF6542"/>
</dbReference>
<feature type="transmembrane region" description="Helical" evidence="2">
    <location>
        <begin position="62"/>
        <end position="81"/>
    </location>
</feature>
<reference evidence="4 5" key="1">
    <citation type="submission" date="2018-03" db="EMBL/GenBank/DDBJ databases">
        <title>Genomic Encyclopedia of Archaeal and Bacterial Type Strains, Phase II (KMG-II): from individual species to whole genera.</title>
        <authorList>
            <person name="Goeker M."/>
        </authorList>
    </citation>
    <scope>NUCLEOTIDE SEQUENCE [LARGE SCALE GENOMIC DNA]</scope>
    <source>
        <strain evidence="4 5">DSM 44720</strain>
    </source>
</reference>
<feature type="compositionally biased region" description="Basic residues" evidence="1">
    <location>
        <begin position="264"/>
        <end position="274"/>
    </location>
</feature>